<dbReference type="AlphaFoldDB" id="A0A485KUP5"/>
<dbReference type="Pfam" id="PF13621">
    <property type="entry name" value="Cupin_8"/>
    <property type="match status" value="1"/>
</dbReference>
<dbReference type="SUPFAM" id="SSF51197">
    <property type="entry name" value="Clavaminate synthase-like"/>
    <property type="match status" value="1"/>
</dbReference>
<feature type="domain" description="JmjC" evidence="1">
    <location>
        <begin position="110"/>
        <end position="275"/>
    </location>
</feature>
<sequence length="357" mass="40787">MHADEQAVVDGGIDVVDAAVLSYEAFCDTYMAKNVPVLVSNVGADWPVFRQWRDATGRVDHNALAAAFGDAQVPVVSFGQAEAGYGEDEDRQLMRLGDYLVLLATGQSQRYMKDWHFTRDFPTAAMYTTPLYFQDDWLNWWWGRKCDNDDYRFVYFGPGGSFTPLHHDVLESYSWSINIVGQKEWLLYPPSQTPKLLDRFGRTSARDATTANATQFPGVASARHVTIVQDVGTALFVPSGWYHQVRNLGETLSINHNWFNAYTLRRIWAFLQRELQAVEREIAHCRDGFDSDDEWTNHCQLLLRANIGMNMGEFRDLLVARLKYYDTNDQRHHDRAFALGEIAFVLGEMNVTVSELC</sequence>
<reference evidence="3 4" key="1">
    <citation type="submission" date="2019-03" db="EMBL/GenBank/DDBJ databases">
        <authorList>
            <person name="Gaulin E."/>
            <person name="Dumas B."/>
        </authorList>
    </citation>
    <scope>NUCLEOTIDE SEQUENCE [LARGE SCALE GENOMIC DNA]</scope>
    <source>
        <strain evidence="3">CBS 568.67</strain>
    </source>
</reference>
<evidence type="ECO:0000259" key="1">
    <source>
        <dbReference type="PROSITE" id="PS51184"/>
    </source>
</evidence>
<dbReference type="InterPro" id="IPR003347">
    <property type="entry name" value="JmjC_dom"/>
</dbReference>
<proteinExistence type="predicted"/>
<dbReference type="GO" id="GO:0043565">
    <property type="term" value="F:sequence-specific DNA binding"/>
    <property type="evidence" value="ECO:0007669"/>
    <property type="project" value="TreeGrafter"/>
</dbReference>
<organism evidence="3 4">
    <name type="scientific">Aphanomyces stellatus</name>
    <dbReference type="NCBI Taxonomy" id="120398"/>
    <lineage>
        <taxon>Eukaryota</taxon>
        <taxon>Sar</taxon>
        <taxon>Stramenopiles</taxon>
        <taxon>Oomycota</taxon>
        <taxon>Saprolegniomycetes</taxon>
        <taxon>Saprolegniales</taxon>
        <taxon>Verrucalvaceae</taxon>
        <taxon>Aphanomyces</taxon>
    </lineage>
</organism>
<accession>A0A485KUP5</accession>
<dbReference type="SMART" id="SM00558">
    <property type="entry name" value="JmjC"/>
    <property type="match status" value="1"/>
</dbReference>
<dbReference type="GO" id="GO:0016706">
    <property type="term" value="F:2-oxoglutarate-dependent dioxygenase activity"/>
    <property type="evidence" value="ECO:0007669"/>
    <property type="project" value="TreeGrafter"/>
</dbReference>
<protein>
    <submittedName>
        <fullName evidence="3">Aste57867_11851 protein</fullName>
    </submittedName>
</protein>
<evidence type="ECO:0000313" key="2">
    <source>
        <dbReference type="EMBL" id="KAF0697467.1"/>
    </source>
</evidence>
<gene>
    <name evidence="3" type="primary">Aste57867_11851</name>
    <name evidence="2" type="ORF">As57867_011806</name>
    <name evidence="3" type="ORF">ASTE57867_11851</name>
</gene>
<dbReference type="PANTHER" id="PTHR12480">
    <property type="entry name" value="ARGININE DEMETHYLASE AND LYSYL-HYDROXYLASE JMJD"/>
    <property type="match status" value="1"/>
</dbReference>
<dbReference type="InterPro" id="IPR050910">
    <property type="entry name" value="JMJD6_ArgDemeth/LysHydrox"/>
</dbReference>
<dbReference type="PANTHER" id="PTHR12480:SF6">
    <property type="entry name" value="2-OXOGLUTARATE AND IRON-DEPENDENT OXYGENASE JMJD4"/>
    <property type="match status" value="1"/>
</dbReference>
<keyword evidence="4" id="KW-1185">Reference proteome</keyword>
<dbReference type="EMBL" id="CAADRA010005337">
    <property type="protein sequence ID" value="VFT88706.1"/>
    <property type="molecule type" value="Genomic_DNA"/>
</dbReference>
<dbReference type="InterPro" id="IPR041667">
    <property type="entry name" value="Cupin_8"/>
</dbReference>
<evidence type="ECO:0000313" key="4">
    <source>
        <dbReference type="Proteomes" id="UP000332933"/>
    </source>
</evidence>
<dbReference type="PROSITE" id="PS51184">
    <property type="entry name" value="JMJC"/>
    <property type="match status" value="1"/>
</dbReference>
<dbReference type="Proteomes" id="UP000332933">
    <property type="component" value="Unassembled WGS sequence"/>
</dbReference>
<dbReference type="Gene3D" id="2.60.120.650">
    <property type="entry name" value="Cupin"/>
    <property type="match status" value="1"/>
</dbReference>
<dbReference type="OrthoDB" id="203487at2759"/>
<dbReference type="EMBL" id="VJMH01005316">
    <property type="protein sequence ID" value="KAF0697467.1"/>
    <property type="molecule type" value="Genomic_DNA"/>
</dbReference>
<reference evidence="2" key="2">
    <citation type="submission" date="2019-06" db="EMBL/GenBank/DDBJ databases">
        <title>Genomics analysis of Aphanomyces spp. identifies a new class of oomycete effector associated with host adaptation.</title>
        <authorList>
            <person name="Gaulin E."/>
        </authorList>
    </citation>
    <scope>NUCLEOTIDE SEQUENCE</scope>
    <source>
        <strain evidence="2">CBS 578.67</strain>
    </source>
</reference>
<dbReference type="GO" id="GO:0005737">
    <property type="term" value="C:cytoplasm"/>
    <property type="evidence" value="ECO:0007669"/>
    <property type="project" value="TreeGrafter"/>
</dbReference>
<evidence type="ECO:0000313" key="3">
    <source>
        <dbReference type="EMBL" id="VFT88706.1"/>
    </source>
</evidence>
<name>A0A485KUP5_9STRA</name>
<dbReference type="GO" id="GO:0045905">
    <property type="term" value="P:positive regulation of translational termination"/>
    <property type="evidence" value="ECO:0007669"/>
    <property type="project" value="TreeGrafter"/>
</dbReference>
<dbReference type="GO" id="GO:0005634">
    <property type="term" value="C:nucleus"/>
    <property type="evidence" value="ECO:0007669"/>
    <property type="project" value="TreeGrafter"/>
</dbReference>